<protein>
    <recommendedName>
        <fullName evidence="1">non-specific serine/threonine protein kinase</fullName>
        <ecNumber evidence="1">2.7.11.1</ecNumber>
    </recommendedName>
</protein>
<feature type="region of interest" description="Disordered" evidence="9">
    <location>
        <begin position="373"/>
        <end position="448"/>
    </location>
</feature>
<dbReference type="InterPro" id="IPR011009">
    <property type="entry name" value="Kinase-like_dom_sf"/>
</dbReference>
<evidence type="ECO:0000256" key="3">
    <source>
        <dbReference type="ARBA" id="ARBA00022679"/>
    </source>
</evidence>
<feature type="compositionally biased region" description="Low complexity" evidence="9">
    <location>
        <begin position="429"/>
        <end position="447"/>
    </location>
</feature>
<feature type="compositionally biased region" description="Basic and acidic residues" evidence="9">
    <location>
        <begin position="389"/>
        <end position="401"/>
    </location>
</feature>
<evidence type="ECO:0000313" key="12">
    <source>
        <dbReference type="Proteomes" id="UP000176944"/>
    </source>
</evidence>
<organism evidence="11 12">
    <name type="scientific">Moorena producens (strain JHB)</name>
    <dbReference type="NCBI Taxonomy" id="1454205"/>
    <lineage>
        <taxon>Bacteria</taxon>
        <taxon>Bacillati</taxon>
        <taxon>Cyanobacteriota</taxon>
        <taxon>Cyanophyceae</taxon>
        <taxon>Coleofasciculales</taxon>
        <taxon>Coleofasciculaceae</taxon>
        <taxon>Moorena</taxon>
    </lineage>
</organism>
<feature type="compositionally biased region" description="Polar residues" evidence="9">
    <location>
        <begin position="374"/>
        <end position="388"/>
    </location>
</feature>
<evidence type="ECO:0000256" key="1">
    <source>
        <dbReference type="ARBA" id="ARBA00012513"/>
    </source>
</evidence>
<dbReference type="EC" id="2.7.11.1" evidence="1"/>
<dbReference type="PANTHER" id="PTHR24363">
    <property type="entry name" value="SERINE/THREONINE PROTEIN KINASE"/>
    <property type="match status" value="1"/>
</dbReference>
<evidence type="ECO:0000256" key="8">
    <source>
        <dbReference type="ARBA" id="ARBA00048679"/>
    </source>
</evidence>
<dbReference type="Gene3D" id="1.10.510.10">
    <property type="entry name" value="Transferase(Phosphotransferase) domain 1"/>
    <property type="match status" value="1"/>
</dbReference>
<evidence type="ECO:0000313" key="11">
    <source>
        <dbReference type="EMBL" id="AOY81279.2"/>
    </source>
</evidence>
<evidence type="ECO:0000256" key="4">
    <source>
        <dbReference type="ARBA" id="ARBA00022741"/>
    </source>
</evidence>
<keyword evidence="5 11" id="KW-0418">Kinase</keyword>
<dbReference type="InterPro" id="IPR000719">
    <property type="entry name" value="Prot_kinase_dom"/>
</dbReference>
<dbReference type="Gene3D" id="3.30.200.20">
    <property type="entry name" value="Phosphorylase Kinase, domain 1"/>
    <property type="match status" value="1"/>
</dbReference>
<dbReference type="GO" id="GO:0005524">
    <property type="term" value="F:ATP binding"/>
    <property type="evidence" value="ECO:0007669"/>
    <property type="project" value="UniProtKB-KW"/>
</dbReference>
<dbReference type="PANTHER" id="PTHR24363:SF0">
    <property type="entry name" value="SERINE_THREONINE KINASE LIKE DOMAIN CONTAINING 1"/>
    <property type="match status" value="1"/>
</dbReference>
<keyword evidence="6" id="KW-0067">ATP-binding</keyword>
<keyword evidence="2" id="KW-0723">Serine/threonine-protein kinase</keyword>
<evidence type="ECO:0000256" key="5">
    <source>
        <dbReference type="ARBA" id="ARBA00022777"/>
    </source>
</evidence>
<evidence type="ECO:0000256" key="7">
    <source>
        <dbReference type="ARBA" id="ARBA00047899"/>
    </source>
</evidence>
<keyword evidence="4" id="KW-0547">Nucleotide-binding</keyword>
<dbReference type="AlphaFoldDB" id="A0A1D9G0X4"/>
<gene>
    <name evidence="11" type="ORF">BJP36_16575</name>
</gene>
<accession>A0A1D9G0X4</accession>
<feature type="compositionally biased region" description="Polar residues" evidence="9">
    <location>
        <begin position="405"/>
        <end position="421"/>
    </location>
</feature>
<dbReference type="SMART" id="SM00220">
    <property type="entry name" value="S_TKc"/>
    <property type="match status" value="1"/>
</dbReference>
<dbReference type="EMBL" id="CP017708">
    <property type="protein sequence ID" value="AOY81279.2"/>
    <property type="molecule type" value="Genomic_DNA"/>
</dbReference>
<evidence type="ECO:0000256" key="9">
    <source>
        <dbReference type="SAM" id="MobiDB-lite"/>
    </source>
</evidence>
<dbReference type="CDD" id="cd14014">
    <property type="entry name" value="STKc_PknB_like"/>
    <property type="match status" value="1"/>
</dbReference>
<keyword evidence="3" id="KW-0808">Transferase</keyword>
<dbReference type="SUPFAM" id="SSF56112">
    <property type="entry name" value="Protein kinase-like (PK-like)"/>
    <property type="match status" value="1"/>
</dbReference>
<evidence type="ECO:0000256" key="2">
    <source>
        <dbReference type="ARBA" id="ARBA00022527"/>
    </source>
</evidence>
<dbReference type="Pfam" id="PF00069">
    <property type="entry name" value="Pkinase"/>
    <property type="match status" value="1"/>
</dbReference>
<reference evidence="12" key="1">
    <citation type="submission" date="2016-10" db="EMBL/GenBank/DDBJ databases">
        <title>Comparative genomics uncovers the prolific and rare metabolic potential of the cyanobacterial genus Moorea.</title>
        <authorList>
            <person name="Leao T."/>
            <person name="Castelao G."/>
            <person name="Korobeynikov A."/>
            <person name="Monroe E.A."/>
            <person name="Podell S."/>
            <person name="Glukhov E."/>
            <person name="Allen E."/>
            <person name="Gerwick W.H."/>
            <person name="Gerwick L."/>
        </authorList>
    </citation>
    <scope>NUCLEOTIDE SEQUENCE [LARGE SCALE GENOMIC DNA]</scope>
    <source>
        <strain evidence="12">JHB</strain>
    </source>
</reference>
<evidence type="ECO:0000256" key="6">
    <source>
        <dbReference type="ARBA" id="ARBA00022840"/>
    </source>
</evidence>
<dbReference type="PROSITE" id="PS50011">
    <property type="entry name" value="PROTEIN_KINASE_DOM"/>
    <property type="match status" value="1"/>
</dbReference>
<name>A0A1D9G0X4_MOOP1</name>
<comment type="catalytic activity">
    <reaction evidence="8">
        <text>L-seryl-[protein] + ATP = O-phospho-L-seryl-[protein] + ADP + H(+)</text>
        <dbReference type="Rhea" id="RHEA:17989"/>
        <dbReference type="Rhea" id="RHEA-COMP:9863"/>
        <dbReference type="Rhea" id="RHEA-COMP:11604"/>
        <dbReference type="ChEBI" id="CHEBI:15378"/>
        <dbReference type="ChEBI" id="CHEBI:29999"/>
        <dbReference type="ChEBI" id="CHEBI:30616"/>
        <dbReference type="ChEBI" id="CHEBI:83421"/>
        <dbReference type="ChEBI" id="CHEBI:456216"/>
        <dbReference type="EC" id="2.7.11.1"/>
    </reaction>
</comment>
<feature type="domain" description="Protein kinase" evidence="10">
    <location>
        <begin position="18"/>
        <end position="295"/>
    </location>
</feature>
<dbReference type="GO" id="GO:0004674">
    <property type="term" value="F:protein serine/threonine kinase activity"/>
    <property type="evidence" value="ECO:0007669"/>
    <property type="project" value="UniProtKB-KW"/>
</dbReference>
<dbReference type="Proteomes" id="UP000176944">
    <property type="component" value="Chromosome"/>
</dbReference>
<proteinExistence type="predicted"/>
<evidence type="ECO:0000259" key="10">
    <source>
        <dbReference type="PROSITE" id="PS50011"/>
    </source>
</evidence>
<sequence>MKINPNHDLWGKLLNGRYQIIESLSAGAFGKTYIVEDTRQQGHPRYVIKYLQPKSDDPQKWQFLKRLWLNEAQTLIKLGSHNQIPRLLDYFEDHHGFYLVQKLIIGETLSTELPISQNSNKRFSENQCIELLQDVLGILEFIHRQGIIHRDLKPNNLIRRGSDRRLVLIDFGAAELINLKPIEPHLTEYPSSDPSKTIRPFAYIPPEQLAGQSFPNSDIYSLGMIAIHALTGMTPMQLADPETGEIHWRKHVSVSDQMAFVLNHMVSYNSEARYQSATDALIVLKTLMCTQSPQLKVSIAKSDSELITEHSALSIKFSDNNTLELNVLDTQSDSELITEHSPLSIKFSDNDAFELNVLDTQSDSMVTIEHSALTRESSSQQLKQATPKSDSELKTEQETLRNKNSKISNKDSVISTKPSKISNKDSEISDNNSEISDNNSKISNKESGIITDEPPLDWKVYVREFALYSWPKLPPLLKGIGVGAASSNAIAILIGLYALLNASASRSEFDILQKAIKHYQAGDLEEAIALAESIPSDSLIYEQSLNTVQQWQQQWQSAEALFKATEQAFYQERWSDVLEGYHKMPSIGYWQKKMEPLVNKAKPRLEAEAQGLLKQAYKQALAQEFSNAIALLEQIHPETRTGTKVQAKLKEYQQKQQIRAEYLLQEAYEQGGQGNFIKALVYLSQIPKETPTYQKARIKIAEYSRKQHLKEEVERQAALARAVLEKQRQSGFNQKPLLNVNVESSRSPLNHGLQWQEVNH</sequence>
<comment type="catalytic activity">
    <reaction evidence="7">
        <text>L-threonyl-[protein] + ATP = O-phospho-L-threonyl-[protein] + ADP + H(+)</text>
        <dbReference type="Rhea" id="RHEA:46608"/>
        <dbReference type="Rhea" id="RHEA-COMP:11060"/>
        <dbReference type="Rhea" id="RHEA-COMP:11605"/>
        <dbReference type="ChEBI" id="CHEBI:15378"/>
        <dbReference type="ChEBI" id="CHEBI:30013"/>
        <dbReference type="ChEBI" id="CHEBI:30616"/>
        <dbReference type="ChEBI" id="CHEBI:61977"/>
        <dbReference type="ChEBI" id="CHEBI:456216"/>
        <dbReference type="EC" id="2.7.11.1"/>
    </reaction>
</comment>